<dbReference type="SUPFAM" id="SSF51261">
    <property type="entry name" value="Duplicated hybrid motif"/>
    <property type="match status" value="1"/>
</dbReference>
<feature type="compositionally biased region" description="Polar residues" evidence="2">
    <location>
        <begin position="779"/>
        <end position="798"/>
    </location>
</feature>
<evidence type="ECO:0000313" key="5">
    <source>
        <dbReference type="EMBL" id="SNZ09921.1"/>
    </source>
</evidence>
<dbReference type="PANTHER" id="PTHR37423:SF2">
    <property type="entry name" value="MEMBRANE-BOUND LYTIC MUREIN TRANSGLYCOSYLASE C"/>
    <property type="match status" value="1"/>
</dbReference>
<keyword evidence="6" id="KW-1185">Reference proteome</keyword>
<dbReference type="CDD" id="cd12797">
    <property type="entry name" value="M23_peptidase"/>
    <property type="match status" value="1"/>
</dbReference>
<feature type="coiled-coil region" evidence="1">
    <location>
        <begin position="1474"/>
        <end position="1564"/>
    </location>
</feature>
<feature type="domain" description="M23ase beta-sheet core" evidence="4">
    <location>
        <begin position="1074"/>
        <end position="1171"/>
    </location>
</feature>
<evidence type="ECO:0000256" key="1">
    <source>
        <dbReference type="SAM" id="Coils"/>
    </source>
</evidence>
<dbReference type="NCBIfam" id="TIGR01760">
    <property type="entry name" value="tape_meas_TP901"/>
    <property type="match status" value="1"/>
</dbReference>
<dbReference type="InterPro" id="IPR010090">
    <property type="entry name" value="Phage_tape_meas"/>
</dbReference>
<reference evidence="6" key="1">
    <citation type="submission" date="2017-09" db="EMBL/GenBank/DDBJ databases">
        <authorList>
            <person name="Varghese N."/>
            <person name="Submissions S."/>
        </authorList>
    </citation>
    <scope>NUCLEOTIDE SEQUENCE [LARGE SCALE GENOMIC DNA]</scope>
    <source>
        <strain evidence="6">CGMCC 1.8913</strain>
    </source>
</reference>
<dbReference type="Gene3D" id="1.10.530.10">
    <property type="match status" value="1"/>
</dbReference>
<dbReference type="CDD" id="cd00254">
    <property type="entry name" value="LT-like"/>
    <property type="match status" value="1"/>
</dbReference>
<proteinExistence type="predicted"/>
<feature type="domain" description="Transglycosylase SLT" evidence="3">
    <location>
        <begin position="915"/>
        <end position="1019"/>
    </location>
</feature>
<evidence type="ECO:0000259" key="4">
    <source>
        <dbReference type="Pfam" id="PF01551"/>
    </source>
</evidence>
<evidence type="ECO:0000256" key="2">
    <source>
        <dbReference type="SAM" id="MobiDB-lite"/>
    </source>
</evidence>
<dbReference type="InterPro" id="IPR008258">
    <property type="entry name" value="Transglycosylase_SLT_dom_1"/>
</dbReference>
<dbReference type="InterPro" id="IPR011055">
    <property type="entry name" value="Dup_hybrid_motif"/>
</dbReference>
<dbReference type="InterPro" id="IPR016047">
    <property type="entry name" value="M23ase_b-sheet_dom"/>
</dbReference>
<dbReference type="Pfam" id="PF01551">
    <property type="entry name" value="Peptidase_M23"/>
    <property type="match status" value="1"/>
</dbReference>
<dbReference type="InterPro" id="IPR023346">
    <property type="entry name" value="Lysozyme-like_dom_sf"/>
</dbReference>
<organism evidence="5 6">
    <name type="scientific">Terribacillus aidingensis</name>
    <dbReference type="NCBI Taxonomy" id="586416"/>
    <lineage>
        <taxon>Bacteria</taxon>
        <taxon>Bacillati</taxon>
        <taxon>Bacillota</taxon>
        <taxon>Bacilli</taxon>
        <taxon>Bacillales</taxon>
        <taxon>Bacillaceae</taxon>
        <taxon>Terribacillus</taxon>
    </lineage>
</organism>
<keyword evidence="1" id="KW-0175">Coiled coil</keyword>
<name>A0A285NQL7_9BACI</name>
<dbReference type="PANTHER" id="PTHR37423">
    <property type="entry name" value="SOLUBLE LYTIC MUREIN TRANSGLYCOSYLASE-RELATED"/>
    <property type="match status" value="1"/>
</dbReference>
<sequence>MKTILSRITTMGAAEEQLTSLGIAVKDVTGDVRPVSDILDQLASQWNSLSSEQQQNTAVTLAGREHLSRFLALMEGFSTAQEASSVSMGSFGSAAREQEKYADSLQARLNILQNRWTELSLVLGEAFLSDGIIAFTEIAGGALEKLAGFAENVGMLPPLFAAASVAVFLLSKNFRILSTAMIFGADSLSDANRQFANIEAGASRATVATNVFKTAMRGLLATTGVGLVFAGIGLAVEKLTSAYADARAKQEEFTKNQETSLESLSSDKDKVDELVESYTKLSSIDRNNEQEEEYLRIQNELAALLPSVKAGEDEKGNAILYNSGILEERIKLLEREAELEKQKTLLQAPNTLSQNADSIKKAREELEKLQKEQEKELNYANSMNTINKSGDVTLGVQAESAQKKADELSADISEKFDEINKKTVESTEAIAAVIGDMKGLTAVDIQWISDQSIEKGYTTTEQIKELAKRVSALKKDLGDGFNLDGFSVDQLDAVEKIADSGQKVKEGTNAYNEQVASLTSLKVGLSDAETVVGILSGSLEKQTIESQAAAQTYSEEGDAMAEAFEGSADAVDSMDEAIQNARGNYQALLDIAQELVDTQQHQKATELLLGDAYNALTDEVSPLNNLLKKLAEGKQLSAAEAVTLMQNEEDLAGAISIQNGVISVNQDAIIKLRDAKVKSYTDMQNAVQQDLINQANATVKILNNYGLQIEAIKSVADARKALTEAGDEIGDTIASGGTMNGQDMAKIQALSEQRNELDGIVENLDGIEKMKSMVEASSTALNEVGTSNEKLSESNDNVSESEKDKQEEIESSKYVAEKYKLDLEKLNLEIEKQNNLLNDYPGHSKKYRDAVKSEIKMLKEKKQILQEQSKSLERQIKSGYIAPTGIVTTTSGGSTSSGLGYSPLSSNVGGGKYGDYINQAAQKYGVDANLIAAIIKQESNFNTNARSGAGAMGLMQLMPGTASDLGVKNAYDPYQNIMGGTKYIAQQLEKFGGDIQKALYAYNAGAGNVSKILSSAQGQWKEPKNYADRVLANYSKYAGSVVTQTTDAAKSVADYYKNNFRQTSDYMEKRGSTKHKGIDLANGKQGDPVKSLQNGKVITAAYSKSAGYWVVVQQDDGTVAKYMHMQKGLDVKAGDRVAAGQQLGKVGNTGQSTGAHLHLQIEDQSGNTINPNTYLDALTDYSSTVAQNQQNVANARSEVVNLQSEIAGIDEQIEQLNYDIVESYLAGYDKRIADLDVNLAKYDTELQKYDETSEKWRSITSKQLNDTKRQKSIQEEKIRFIQREIKTNKALTAAQRVQLSQELNNAQITLEDYKQQLFQIEESIMSSKVEEKLKKIADAYEKITDKFENLSDKISMTPEEKDQVKYYSDQYKNLQQQQKAVKDYIKQLKEQRKTVKGFPDLYDQITSEIENWEDKQKDLTLEVYNTGQAISSIYQNMSDEVVDIYKEMYEKMRDIELKNAEDATNKIIDEIDSKADDEQFNKELEKRNKELQELQDKYGKLSLDDSEWAKSQREDLKKQIEEAQESLDEFLQDREDEKRKEALTDQLEKDTEAINDKYDDLINDDRYFDSIEQKIMNGQIKDINKQLSSFTDFINKNMEEIGNSISNNLVDRLKEASDALTVIVSGNKTGKNVSSFDTGGYTGSWGSSTGKLAMLHQKEIVLNQHDTANVLDIVKEARSISDQQVQNAKMPLRKDAIQNASTLTTMPIQISIDKLMGDASGANELFNTFNNKLTGRGLILRTT</sequence>
<protein>
    <submittedName>
        <fullName evidence="5">Phage tail tape measure protein, TP901 family, core region</fullName>
    </submittedName>
</protein>
<feature type="region of interest" description="Disordered" evidence="2">
    <location>
        <begin position="779"/>
        <end position="810"/>
    </location>
</feature>
<dbReference type="Gene3D" id="2.70.70.10">
    <property type="entry name" value="Glucose Permease (Domain IIA)"/>
    <property type="match status" value="1"/>
</dbReference>
<dbReference type="EMBL" id="OBEK01000002">
    <property type="protein sequence ID" value="SNZ09921.1"/>
    <property type="molecule type" value="Genomic_DNA"/>
</dbReference>
<feature type="coiled-coil region" evidence="1">
    <location>
        <begin position="323"/>
        <end position="418"/>
    </location>
</feature>
<dbReference type="Proteomes" id="UP000219356">
    <property type="component" value="Unassembled WGS sequence"/>
</dbReference>
<evidence type="ECO:0000313" key="6">
    <source>
        <dbReference type="Proteomes" id="UP000219356"/>
    </source>
</evidence>
<feature type="compositionally biased region" description="Basic and acidic residues" evidence="2">
    <location>
        <begin position="800"/>
        <end position="810"/>
    </location>
</feature>
<gene>
    <name evidence="5" type="ORF">SAMN05421503_1419</name>
</gene>
<dbReference type="OrthoDB" id="5902884at2"/>
<dbReference type="Pfam" id="PF01464">
    <property type="entry name" value="SLT"/>
    <property type="match status" value="1"/>
</dbReference>
<accession>A0A285NQL7</accession>
<dbReference type="SUPFAM" id="SSF53955">
    <property type="entry name" value="Lysozyme-like"/>
    <property type="match status" value="1"/>
</dbReference>
<dbReference type="RefSeq" id="WP_143595996.1">
    <property type="nucleotide sequence ID" value="NZ_OBEK01000002.1"/>
</dbReference>
<feature type="coiled-coil region" evidence="1">
    <location>
        <begin position="816"/>
        <end position="875"/>
    </location>
</feature>
<evidence type="ECO:0000259" key="3">
    <source>
        <dbReference type="Pfam" id="PF01464"/>
    </source>
</evidence>
<feature type="coiled-coil region" evidence="1">
    <location>
        <begin position="1185"/>
        <end position="1422"/>
    </location>
</feature>